<evidence type="ECO:0000259" key="1">
    <source>
        <dbReference type="PROSITE" id="PS50943"/>
    </source>
</evidence>
<accession>A0A414UAE5</accession>
<dbReference type="RefSeq" id="WP_118218382.1">
    <property type="nucleotide sequence ID" value="NZ_QRIM01000011.1"/>
</dbReference>
<organism evidence="2 3">
    <name type="scientific">Coprococcus comes</name>
    <dbReference type="NCBI Taxonomy" id="410072"/>
    <lineage>
        <taxon>Bacteria</taxon>
        <taxon>Bacillati</taxon>
        <taxon>Bacillota</taxon>
        <taxon>Clostridia</taxon>
        <taxon>Lachnospirales</taxon>
        <taxon>Lachnospiraceae</taxon>
        <taxon>Coprococcus</taxon>
    </lineage>
</organism>
<dbReference type="Proteomes" id="UP000286595">
    <property type="component" value="Unassembled WGS sequence"/>
</dbReference>
<evidence type="ECO:0000313" key="3">
    <source>
        <dbReference type="Proteomes" id="UP000286595"/>
    </source>
</evidence>
<dbReference type="PROSITE" id="PS50943">
    <property type="entry name" value="HTH_CROC1"/>
    <property type="match status" value="1"/>
</dbReference>
<dbReference type="InterPro" id="IPR001387">
    <property type="entry name" value="Cro/C1-type_HTH"/>
</dbReference>
<dbReference type="EMBL" id="QRIM01000011">
    <property type="protein sequence ID" value="RHG59893.1"/>
    <property type="molecule type" value="Genomic_DNA"/>
</dbReference>
<gene>
    <name evidence="2" type="ORF">DW252_10275</name>
</gene>
<proteinExistence type="predicted"/>
<comment type="caution">
    <text evidence="2">The sequence shown here is derived from an EMBL/GenBank/DDBJ whole genome shotgun (WGS) entry which is preliminary data.</text>
</comment>
<reference evidence="2 3" key="1">
    <citation type="submission" date="2018-08" db="EMBL/GenBank/DDBJ databases">
        <title>A genome reference for cultivated species of the human gut microbiota.</title>
        <authorList>
            <person name="Zou Y."/>
            <person name="Xue W."/>
            <person name="Luo G."/>
        </authorList>
    </citation>
    <scope>NUCLEOTIDE SEQUENCE [LARGE SCALE GENOMIC DNA]</scope>
    <source>
        <strain evidence="2 3">AM22-12LB</strain>
    </source>
</reference>
<dbReference type="CDD" id="cd00093">
    <property type="entry name" value="HTH_XRE"/>
    <property type="match status" value="1"/>
</dbReference>
<dbReference type="SMART" id="SM00530">
    <property type="entry name" value="HTH_XRE"/>
    <property type="match status" value="1"/>
</dbReference>
<evidence type="ECO:0000313" key="2">
    <source>
        <dbReference type="EMBL" id="RHG59893.1"/>
    </source>
</evidence>
<dbReference type="InterPro" id="IPR010982">
    <property type="entry name" value="Lambda_DNA-bd_dom_sf"/>
</dbReference>
<dbReference type="SUPFAM" id="SSF47413">
    <property type="entry name" value="lambda repressor-like DNA-binding domains"/>
    <property type="match status" value="1"/>
</dbReference>
<dbReference type="Pfam" id="PF01381">
    <property type="entry name" value="HTH_3"/>
    <property type="match status" value="1"/>
</dbReference>
<protein>
    <submittedName>
        <fullName evidence="2">XRE family transcriptional regulator</fullName>
    </submittedName>
</protein>
<dbReference type="Gene3D" id="1.10.260.40">
    <property type="entry name" value="lambda repressor-like DNA-binding domains"/>
    <property type="match status" value="1"/>
</dbReference>
<dbReference type="GO" id="GO:0003677">
    <property type="term" value="F:DNA binding"/>
    <property type="evidence" value="ECO:0007669"/>
    <property type="project" value="InterPro"/>
</dbReference>
<dbReference type="AlphaFoldDB" id="A0A414UAE5"/>
<sequence>MPKKGYEPGSYGAYLVALIKAHNFSQAEFAKRIDVSRTYLFDLFNGRVKPPAPEMQEKIVSALELTGKEKDEFFNVTAAGRNEIPKDVFDYLYNNADEIAIIRERMRV</sequence>
<name>A0A414UAE5_9FIRM</name>
<feature type="domain" description="HTH cro/C1-type" evidence="1">
    <location>
        <begin position="15"/>
        <end position="70"/>
    </location>
</feature>